<proteinExistence type="predicted"/>
<dbReference type="OrthoDB" id="28175at2157"/>
<keyword evidence="1" id="KW-1133">Transmembrane helix</keyword>
<keyword evidence="1" id="KW-0472">Membrane</keyword>
<name>A0A371R1C3_9CREN</name>
<dbReference type="Proteomes" id="UP000256877">
    <property type="component" value="Unassembled WGS sequence"/>
</dbReference>
<dbReference type="EMBL" id="NMUF01000003">
    <property type="protein sequence ID" value="RFB00126.1"/>
    <property type="molecule type" value="Genomic_DNA"/>
</dbReference>
<dbReference type="EMBL" id="NMUE01000007">
    <property type="protein sequence ID" value="RFA97272.1"/>
    <property type="molecule type" value="Genomic_DNA"/>
</dbReference>
<dbReference type="AlphaFoldDB" id="A0A371R1C3"/>
<evidence type="ECO:0000313" key="4">
    <source>
        <dbReference type="Proteomes" id="UP000256877"/>
    </source>
</evidence>
<feature type="transmembrane region" description="Helical" evidence="1">
    <location>
        <begin position="79"/>
        <end position="98"/>
    </location>
</feature>
<comment type="caution">
    <text evidence="2">The sequence shown here is derived from an EMBL/GenBank/DDBJ whole genome shotgun (WGS) entry which is preliminary data.</text>
</comment>
<gene>
    <name evidence="2" type="ORF">CGL51_03440</name>
    <name evidence="3" type="ORF">CGL52_01925</name>
</gene>
<evidence type="ECO:0000313" key="2">
    <source>
        <dbReference type="EMBL" id="RFA97272.1"/>
    </source>
</evidence>
<evidence type="ECO:0000313" key="3">
    <source>
        <dbReference type="EMBL" id="RFB00126.1"/>
    </source>
</evidence>
<evidence type="ECO:0000313" key="5">
    <source>
        <dbReference type="Proteomes" id="UP000257123"/>
    </source>
</evidence>
<accession>A0A371R1C3</accession>
<reference evidence="4 5" key="1">
    <citation type="submission" date="2017-07" db="EMBL/GenBank/DDBJ databases">
        <title>Draft genome sequence of aerobic hyperthermophilic archaea, Pyrobaculum aerophilum YKB31 and YKB32.</title>
        <authorList>
            <person name="Mochizuki T."/>
            <person name="Berliner A.J."/>
            <person name="Yoshida-Takashima Y."/>
            <person name="Takaki Y."/>
            <person name="Nunoura T."/>
            <person name="Takai K."/>
        </authorList>
    </citation>
    <scope>NUCLEOTIDE SEQUENCE [LARGE SCALE GENOMIC DNA]</scope>
    <source>
        <strain evidence="2 5">YKB31</strain>
        <strain evidence="3 4">YKB32</strain>
    </source>
</reference>
<protein>
    <submittedName>
        <fullName evidence="2">Uncharacterized protein</fullName>
    </submittedName>
</protein>
<dbReference type="RefSeq" id="WP_116420690.1">
    <property type="nucleotide sequence ID" value="NZ_NMUE01000007.1"/>
</dbReference>
<dbReference type="Proteomes" id="UP000257123">
    <property type="component" value="Unassembled WGS sequence"/>
</dbReference>
<evidence type="ECO:0000256" key="1">
    <source>
        <dbReference type="SAM" id="Phobius"/>
    </source>
</evidence>
<organism evidence="2 5">
    <name type="scientific">Pyrobaculum aerophilum</name>
    <dbReference type="NCBI Taxonomy" id="13773"/>
    <lineage>
        <taxon>Archaea</taxon>
        <taxon>Thermoproteota</taxon>
        <taxon>Thermoprotei</taxon>
        <taxon>Thermoproteales</taxon>
        <taxon>Thermoproteaceae</taxon>
        <taxon>Pyrobaculum</taxon>
    </lineage>
</organism>
<keyword evidence="1" id="KW-0812">Transmembrane</keyword>
<feature type="transmembrane region" description="Helical" evidence="1">
    <location>
        <begin position="51"/>
        <end position="72"/>
    </location>
</feature>
<sequence>MKEILVILLITAVVFAATNSTDPFAKISQTIESILSSIDKFLQNLKDVLKAHMVSISRTLSVILGLVGAVLYFSGLNKYSGRGLIIGAILLYILADFISSI</sequence>